<name>A0A9P0F2Q9_BEMTA</name>
<keyword evidence="3" id="KW-0378">Hydrolase</keyword>
<keyword evidence="2" id="KW-0645">Protease</keyword>
<dbReference type="GO" id="GO:0016929">
    <property type="term" value="F:deSUMOylase activity"/>
    <property type="evidence" value="ECO:0007669"/>
    <property type="project" value="TreeGrafter"/>
</dbReference>
<evidence type="ECO:0000313" key="7">
    <source>
        <dbReference type="Proteomes" id="UP001152759"/>
    </source>
</evidence>
<evidence type="ECO:0000259" key="5">
    <source>
        <dbReference type="PROSITE" id="PS50600"/>
    </source>
</evidence>
<comment type="similarity">
    <text evidence="1">Belongs to the peptidase C48 family.</text>
</comment>
<protein>
    <recommendedName>
        <fullName evidence="5">Ubiquitin-like protease family profile domain-containing protein</fullName>
    </recommendedName>
</protein>
<accession>A0A9P0F2Q9</accession>
<evidence type="ECO:0000256" key="3">
    <source>
        <dbReference type="ARBA" id="ARBA00022801"/>
    </source>
</evidence>
<dbReference type="EMBL" id="OU963865">
    <property type="protein sequence ID" value="CAH0389430.1"/>
    <property type="molecule type" value="Genomic_DNA"/>
</dbReference>
<dbReference type="KEGG" id="btab:109040986"/>
<sequence>MMVDIFRHIFSTVNNFWREKLVTFSLSPKRPRSSIEDDISNEVTQPKRLKLSKEAGRLDDCHFTPQGRHPLRPRRTLLDENTLKMSRINEQGNILQREQREAQARQIFQSNHGIATASTSTTLWKTSVPASLSPRSYQMLHKDSTSRLNSSQSVRNLQEKNAYNDLLSSILQTGPIMEAVSTIPMTQAGSNTLVKNVVKSNEFSILPMLKGTASRKDKRALTRRSDLNLAATIDLTKDDDPSEDISVEFEKIKTRTPRCNSFESALKREAWSDPIFCKSMIDSWRENNIRKLSQINLEEKKKKVLQEVNGKVDDQHVTKRLKDILSLKEAIIDEPEIEEIPALPELTPEMEEKVEKAWACRNPGQVFSEAFGLRITQRDLITLARLNWLNDEVINFYMNLLMERNKLGRYPKVYAFNTFFYPKLVNSGHASLKRWTKKVDIFSHDLIVVPVHLGVHWCMSIIDFRKKAINYYDSMGHPNQKCLSSLLTYLRDESMDKKKVEFDASGWTLACISDIPMQMNGSDCGMFACMFAEYLTRDVSITFSQENMPYFRKKMAYEILTKQLLEFK</sequence>
<dbReference type="GO" id="GO:0060255">
    <property type="term" value="P:regulation of macromolecule metabolic process"/>
    <property type="evidence" value="ECO:0007669"/>
    <property type="project" value="UniProtKB-ARBA"/>
</dbReference>
<dbReference type="GO" id="GO:0005634">
    <property type="term" value="C:nucleus"/>
    <property type="evidence" value="ECO:0007669"/>
    <property type="project" value="TreeGrafter"/>
</dbReference>
<keyword evidence="4" id="KW-0788">Thiol protease</keyword>
<dbReference type="GO" id="GO:0080090">
    <property type="term" value="P:regulation of primary metabolic process"/>
    <property type="evidence" value="ECO:0007669"/>
    <property type="project" value="UniProtKB-ARBA"/>
</dbReference>
<feature type="domain" description="Ubiquitin-like protease family profile" evidence="5">
    <location>
        <begin position="373"/>
        <end position="535"/>
    </location>
</feature>
<dbReference type="SUPFAM" id="SSF54001">
    <property type="entry name" value="Cysteine proteinases"/>
    <property type="match status" value="1"/>
</dbReference>
<dbReference type="PROSITE" id="PS50600">
    <property type="entry name" value="ULP_PROTEASE"/>
    <property type="match status" value="1"/>
</dbReference>
<dbReference type="GO" id="GO:0016926">
    <property type="term" value="P:protein desumoylation"/>
    <property type="evidence" value="ECO:0007669"/>
    <property type="project" value="TreeGrafter"/>
</dbReference>
<proteinExistence type="inferred from homology"/>
<dbReference type="Proteomes" id="UP001152759">
    <property type="component" value="Chromosome 4"/>
</dbReference>
<evidence type="ECO:0000256" key="4">
    <source>
        <dbReference type="ARBA" id="ARBA00022807"/>
    </source>
</evidence>
<keyword evidence="7" id="KW-1185">Reference proteome</keyword>
<evidence type="ECO:0000256" key="2">
    <source>
        <dbReference type="ARBA" id="ARBA00022670"/>
    </source>
</evidence>
<dbReference type="PANTHER" id="PTHR12606">
    <property type="entry name" value="SENTRIN/SUMO-SPECIFIC PROTEASE"/>
    <property type="match status" value="1"/>
</dbReference>
<dbReference type="GO" id="GO:0006508">
    <property type="term" value="P:proteolysis"/>
    <property type="evidence" value="ECO:0007669"/>
    <property type="project" value="UniProtKB-KW"/>
</dbReference>
<organism evidence="6 7">
    <name type="scientific">Bemisia tabaci</name>
    <name type="common">Sweetpotato whitefly</name>
    <name type="synonym">Aleurodes tabaci</name>
    <dbReference type="NCBI Taxonomy" id="7038"/>
    <lineage>
        <taxon>Eukaryota</taxon>
        <taxon>Metazoa</taxon>
        <taxon>Ecdysozoa</taxon>
        <taxon>Arthropoda</taxon>
        <taxon>Hexapoda</taxon>
        <taxon>Insecta</taxon>
        <taxon>Pterygota</taxon>
        <taxon>Neoptera</taxon>
        <taxon>Paraneoptera</taxon>
        <taxon>Hemiptera</taxon>
        <taxon>Sternorrhyncha</taxon>
        <taxon>Aleyrodoidea</taxon>
        <taxon>Aleyrodidae</taxon>
        <taxon>Aleyrodinae</taxon>
        <taxon>Bemisia</taxon>
    </lineage>
</organism>
<gene>
    <name evidence="6" type="ORF">BEMITA_LOCUS8260</name>
</gene>
<dbReference type="AlphaFoldDB" id="A0A9P0F2Q9"/>
<dbReference type="InterPro" id="IPR038765">
    <property type="entry name" value="Papain-like_cys_pep_sf"/>
</dbReference>
<reference evidence="6" key="1">
    <citation type="submission" date="2021-12" db="EMBL/GenBank/DDBJ databases">
        <authorList>
            <person name="King R."/>
        </authorList>
    </citation>
    <scope>NUCLEOTIDE SEQUENCE</scope>
</reference>
<dbReference type="Gene3D" id="3.40.395.10">
    <property type="entry name" value="Adenoviral Proteinase, Chain A"/>
    <property type="match status" value="1"/>
</dbReference>
<dbReference type="Pfam" id="PF02902">
    <property type="entry name" value="Peptidase_C48"/>
    <property type="match status" value="1"/>
</dbReference>
<dbReference type="FunFam" id="3.40.395.10:FF:000001">
    <property type="entry name" value="Sentrin-specific protease 1"/>
    <property type="match status" value="1"/>
</dbReference>
<dbReference type="PANTHER" id="PTHR12606:SF141">
    <property type="entry name" value="GH15225P-RELATED"/>
    <property type="match status" value="1"/>
</dbReference>
<evidence type="ECO:0000256" key="1">
    <source>
        <dbReference type="ARBA" id="ARBA00005234"/>
    </source>
</evidence>
<dbReference type="InterPro" id="IPR003653">
    <property type="entry name" value="Peptidase_C48_C"/>
</dbReference>
<evidence type="ECO:0000313" key="6">
    <source>
        <dbReference type="EMBL" id="CAH0389430.1"/>
    </source>
</evidence>